<dbReference type="AlphaFoldDB" id="A0A066VUH0"/>
<feature type="compositionally biased region" description="Basic and acidic residues" evidence="1">
    <location>
        <begin position="24"/>
        <end position="34"/>
    </location>
</feature>
<feature type="region of interest" description="Disordered" evidence="1">
    <location>
        <begin position="1"/>
        <end position="42"/>
    </location>
</feature>
<proteinExistence type="predicted"/>
<evidence type="ECO:0000256" key="1">
    <source>
        <dbReference type="SAM" id="MobiDB-lite"/>
    </source>
</evidence>
<dbReference type="HOGENOM" id="CLU_1908160_0_0_1"/>
<organism evidence="2 3">
    <name type="scientific">Tilletiaria anomala (strain ATCC 24038 / CBS 436.72 / UBC 951)</name>
    <dbReference type="NCBI Taxonomy" id="1037660"/>
    <lineage>
        <taxon>Eukaryota</taxon>
        <taxon>Fungi</taxon>
        <taxon>Dikarya</taxon>
        <taxon>Basidiomycota</taxon>
        <taxon>Ustilaginomycotina</taxon>
        <taxon>Exobasidiomycetes</taxon>
        <taxon>Georgefischeriales</taxon>
        <taxon>Tilletiariaceae</taxon>
        <taxon>Tilletiaria</taxon>
    </lineage>
</organism>
<comment type="caution">
    <text evidence="2">The sequence shown here is derived from an EMBL/GenBank/DDBJ whole genome shotgun (WGS) entry which is preliminary data.</text>
</comment>
<name>A0A066VUH0_TILAU</name>
<accession>A0A066VUH0</accession>
<evidence type="ECO:0000313" key="3">
    <source>
        <dbReference type="Proteomes" id="UP000027361"/>
    </source>
</evidence>
<dbReference type="InParanoid" id="A0A066VUH0"/>
<reference evidence="2 3" key="1">
    <citation type="submission" date="2014-05" db="EMBL/GenBank/DDBJ databases">
        <title>Draft genome sequence of a rare smut relative, Tilletiaria anomala UBC 951.</title>
        <authorList>
            <consortium name="DOE Joint Genome Institute"/>
            <person name="Toome M."/>
            <person name="Kuo A."/>
            <person name="Henrissat B."/>
            <person name="Lipzen A."/>
            <person name="Tritt A."/>
            <person name="Yoshinaga Y."/>
            <person name="Zane M."/>
            <person name="Barry K."/>
            <person name="Grigoriev I.V."/>
            <person name="Spatafora J.W."/>
            <person name="Aimea M.C."/>
        </authorList>
    </citation>
    <scope>NUCLEOTIDE SEQUENCE [LARGE SCALE GENOMIC DNA]</scope>
    <source>
        <strain evidence="2 3">UBC 951</strain>
    </source>
</reference>
<dbReference type="GeneID" id="25266568"/>
<dbReference type="Proteomes" id="UP000027361">
    <property type="component" value="Unassembled WGS sequence"/>
</dbReference>
<dbReference type="InterPro" id="IPR036380">
    <property type="entry name" value="Isochorismatase-like_sf"/>
</dbReference>
<dbReference type="OrthoDB" id="167809at2759"/>
<dbReference type="RefSeq" id="XP_013242529.1">
    <property type="nucleotide sequence ID" value="XM_013387075.1"/>
</dbReference>
<dbReference type="SUPFAM" id="SSF52499">
    <property type="entry name" value="Isochorismatase-like hydrolases"/>
    <property type="match status" value="1"/>
</dbReference>
<evidence type="ECO:0000313" key="2">
    <source>
        <dbReference type="EMBL" id="KDN43908.1"/>
    </source>
</evidence>
<dbReference type="EMBL" id="JMSN01000057">
    <property type="protein sequence ID" value="KDN43908.1"/>
    <property type="molecule type" value="Genomic_DNA"/>
</dbReference>
<protein>
    <submittedName>
        <fullName evidence="2">Uncharacterized protein</fullName>
    </submittedName>
</protein>
<sequence>MTEIRPGDQIAFGEGNGKQGAYERPVEHSAEQELGHGLTKSAAGSRGKVVHVLGAQELPLGPSAGTGISAMAQHLSDDKTLLLVGVNSDQCVIGSPVKTNALGYDCILVENAARGGQPTVSRWSYLTRRDLGS</sequence>
<keyword evidence="3" id="KW-1185">Reference proteome</keyword>
<gene>
    <name evidence="2" type="ORF">K437DRAFT_274763</name>
</gene>